<organism evidence="1">
    <name type="scientific">Collimonas fungivorans</name>
    <dbReference type="NCBI Taxonomy" id="158899"/>
    <lineage>
        <taxon>Bacteria</taxon>
        <taxon>Pseudomonadati</taxon>
        <taxon>Pseudomonadota</taxon>
        <taxon>Betaproteobacteria</taxon>
        <taxon>Burkholderiales</taxon>
        <taxon>Oxalobacteraceae</taxon>
        <taxon>Collimonas</taxon>
    </lineage>
</organism>
<evidence type="ECO:0000313" key="2">
    <source>
        <dbReference type="Proteomes" id="UP000072421"/>
    </source>
</evidence>
<dbReference type="RefSeq" id="WP_167351361.1">
    <property type="nucleotide sequence ID" value="NZ_CP013232.1"/>
</dbReference>
<name>A0A127P7V7_9BURK</name>
<sequence length="48" mass="5434">MKERVGCRLDSNLQSAASSGSTLGEAWFYQIGNSWWMRAGRQERVGKK</sequence>
<proteinExistence type="predicted"/>
<dbReference type="AlphaFoldDB" id="A0A127P7V7"/>
<dbReference type="Proteomes" id="UP000072421">
    <property type="component" value="Chromosome"/>
</dbReference>
<reference evidence="1 2" key="1">
    <citation type="submission" date="2015-11" db="EMBL/GenBank/DDBJ databases">
        <title>Exploring the genomic traits of fungus-feeding bacterial genus Collimonas.</title>
        <authorList>
            <person name="Song C."/>
            <person name="Schmidt R."/>
            <person name="de Jager V."/>
            <person name="Krzyzanowska D."/>
            <person name="Jongedijk E."/>
            <person name="Cankar K."/>
            <person name="Beekwilder J."/>
            <person name="van Veen A."/>
            <person name="de Boer W."/>
            <person name="van Veen J.A."/>
            <person name="Garbeva P."/>
        </authorList>
    </citation>
    <scope>NUCLEOTIDE SEQUENCE [LARGE SCALE GENOMIC DNA]</scope>
    <source>
        <strain evidence="1 2">Ter6</strain>
    </source>
</reference>
<accession>A0A127P7V7</accession>
<dbReference type="EMBL" id="CP013232">
    <property type="protein sequence ID" value="AMO93899.1"/>
    <property type="molecule type" value="Genomic_DNA"/>
</dbReference>
<evidence type="ECO:0000313" key="1">
    <source>
        <dbReference type="EMBL" id="AMO93899.1"/>
    </source>
</evidence>
<protein>
    <submittedName>
        <fullName evidence="1">Uncharacterized protein</fullName>
    </submittedName>
</protein>
<gene>
    <name evidence="1" type="ORF">CFter6_1185</name>
</gene>